<protein>
    <submittedName>
        <fullName evidence="2">CHAD domain-containing protein</fullName>
    </submittedName>
</protein>
<dbReference type="Gene3D" id="1.40.20.10">
    <property type="entry name" value="CHAD domain"/>
    <property type="match status" value="1"/>
</dbReference>
<dbReference type="InterPro" id="IPR007899">
    <property type="entry name" value="CHAD_dom"/>
</dbReference>
<name>A0ABV3XYQ2_9RHOB</name>
<dbReference type="InterPro" id="IPR038186">
    <property type="entry name" value="CHAD_dom_sf"/>
</dbReference>
<dbReference type="EMBL" id="JBEHHI010000003">
    <property type="protein sequence ID" value="MEX5729895.1"/>
    <property type="molecule type" value="Genomic_DNA"/>
</dbReference>
<dbReference type="PANTHER" id="PTHR39339">
    <property type="entry name" value="SLR1444 PROTEIN"/>
    <property type="match status" value="1"/>
</dbReference>
<dbReference type="PROSITE" id="PS51708">
    <property type="entry name" value="CHAD"/>
    <property type="match status" value="1"/>
</dbReference>
<feature type="domain" description="CHAD" evidence="1">
    <location>
        <begin position="9"/>
        <end position="286"/>
    </location>
</feature>
<dbReference type="PANTHER" id="PTHR39339:SF1">
    <property type="entry name" value="CHAD DOMAIN-CONTAINING PROTEIN"/>
    <property type="match status" value="1"/>
</dbReference>
<sequence>MAYALSRKDRSVQAALRRIATEEIDRALAEIDDPDMPQPEKVHQVRKRAKRLRALIRLVRHAFPGYAAENAAIRDAARGLSALRDSEARVETFDKLMEATHSGGFATIRTYLAAARDHAAENAHSDDDLARFRAELVALRKRVKHWRLTEKGFKALKPGIEKTFGAARRDLRLVHDRASDEDIHDWRKRVKAHWYHTKLLRRLRPKVLKDRAAKARDLGELLGAHHDLAVLRAHIAGAADLPIDADARARFDRLAAARQAELEDEARDLGTRLFSRPAKAIAHRWKGWWRDWRKAVA</sequence>
<accession>A0ABV3XYQ2</accession>
<evidence type="ECO:0000313" key="3">
    <source>
        <dbReference type="Proteomes" id="UP001560019"/>
    </source>
</evidence>
<dbReference type="RefSeq" id="WP_125404513.1">
    <property type="nucleotide sequence ID" value="NZ_JBEHHI010000003.1"/>
</dbReference>
<evidence type="ECO:0000313" key="2">
    <source>
        <dbReference type="EMBL" id="MEX5729895.1"/>
    </source>
</evidence>
<gene>
    <name evidence="2" type="ORF">Ga0609869_003248</name>
</gene>
<comment type="caution">
    <text evidence="2">The sequence shown here is derived from an EMBL/GenBank/DDBJ whole genome shotgun (WGS) entry which is preliminary data.</text>
</comment>
<organism evidence="2 3">
    <name type="scientific">Rhodovulum iodosum</name>
    <dbReference type="NCBI Taxonomy" id="68291"/>
    <lineage>
        <taxon>Bacteria</taxon>
        <taxon>Pseudomonadati</taxon>
        <taxon>Pseudomonadota</taxon>
        <taxon>Alphaproteobacteria</taxon>
        <taxon>Rhodobacterales</taxon>
        <taxon>Paracoccaceae</taxon>
        <taxon>Rhodovulum</taxon>
    </lineage>
</organism>
<reference evidence="2 3" key="1">
    <citation type="submission" date="2024-06" db="EMBL/GenBank/DDBJ databases">
        <title>Genome of Rhodovulum iodosum, a marine photoferrotroph.</title>
        <authorList>
            <person name="Bianchini G."/>
            <person name="Nikeleit V."/>
            <person name="Kappler A."/>
            <person name="Bryce C."/>
            <person name="Sanchez-Baracaldo P."/>
        </authorList>
    </citation>
    <scope>NUCLEOTIDE SEQUENCE [LARGE SCALE GENOMIC DNA]</scope>
    <source>
        <strain evidence="2 3">UT/N1</strain>
    </source>
</reference>
<dbReference type="Proteomes" id="UP001560019">
    <property type="component" value="Unassembled WGS sequence"/>
</dbReference>
<dbReference type="SMART" id="SM00880">
    <property type="entry name" value="CHAD"/>
    <property type="match status" value="1"/>
</dbReference>
<evidence type="ECO:0000259" key="1">
    <source>
        <dbReference type="PROSITE" id="PS51708"/>
    </source>
</evidence>
<proteinExistence type="predicted"/>
<dbReference type="Pfam" id="PF05235">
    <property type="entry name" value="CHAD"/>
    <property type="match status" value="1"/>
</dbReference>
<keyword evidence="3" id="KW-1185">Reference proteome</keyword>